<organism evidence="2">
    <name type="scientific">Anopheles sinensis</name>
    <name type="common">Mosquito</name>
    <dbReference type="NCBI Taxonomy" id="74873"/>
    <lineage>
        <taxon>Eukaryota</taxon>
        <taxon>Metazoa</taxon>
        <taxon>Ecdysozoa</taxon>
        <taxon>Arthropoda</taxon>
        <taxon>Hexapoda</taxon>
        <taxon>Insecta</taxon>
        <taxon>Pterygota</taxon>
        <taxon>Neoptera</taxon>
        <taxon>Endopterygota</taxon>
        <taxon>Diptera</taxon>
        <taxon>Nematocera</taxon>
        <taxon>Culicoidea</taxon>
        <taxon>Culicidae</taxon>
        <taxon>Anophelinae</taxon>
        <taxon>Anopheles</taxon>
    </lineage>
</organism>
<accession>A0A084VF50</accession>
<proteinExistence type="predicted"/>
<keyword evidence="1" id="KW-0732">Signal</keyword>
<reference evidence="3" key="2">
    <citation type="submission" date="2020-05" db="UniProtKB">
        <authorList>
            <consortium name="EnsemblMetazoa"/>
        </authorList>
    </citation>
    <scope>IDENTIFICATION</scope>
</reference>
<reference evidence="2 4" key="1">
    <citation type="journal article" date="2014" name="BMC Genomics">
        <title>Genome sequence of Anopheles sinensis provides insight into genetics basis of mosquito competence for malaria parasites.</title>
        <authorList>
            <person name="Zhou D."/>
            <person name="Zhang D."/>
            <person name="Ding G."/>
            <person name="Shi L."/>
            <person name="Hou Q."/>
            <person name="Ye Y."/>
            <person name="Xu Y."/>
            <person name="Zhou H."/>
            <person name="Xiong C."/>
            <person name="Li S."/>
            <person name="Yu J."/>
            <person name="Hong S."/>
            <person name="Yu X."/>
            <person name="Zou P."/>
            <person name="Chen C."/>
            <person name="Chang X."/>
            <person name="Wang W."/>
            <person name="Lv Y."/>
            <person name="Sun Y."/>
            <person name="Ma L."/>
            <person name="Shen B."/>
            <person name="Zhu C."/>
        </authorList>
    </citation>
    <scope>NUCLEOTIDE SEQUENCE [LARGE SCALE GENOMIC DNA]</scope>
</reference>
<keyword evidence="4" id="KW-1185">Reference proteome</keyword>
<evidence type="ECO:0000313" key="4">
    <source>
        <dbReference type="Proteomes" id="UP000030765"/>
    </source>
</evidence>
<sequence length="74" mass="8402">MVDRECRMLVMLVILVLTLAPPPVRGIDIGGLVKVTTISARQLTDYLQRLFNATALPLVRRFERPTENPLAEWI</sequence>
<protein>
    <submittedName>
        <fullName evidence="2 3">Uncharacterized protein</fullName>
    </submittedName>
</protein>
<feature type="chain" id="PRO_5001783420" evidence="1">
    <location>
        <begin position="27"/>
        <end position="74"/>
    </location>
</feature>
<dbReference type="Proteomes" id="UP000030765">
    <property type="component" value="Unassembled WGS sequence"/>
</dbReference>
<name>A0A084VF50_ANOSI</name>
<dbReference type="EMBL" id="KE524785">
    <property type="protein sequence ID" value="KFB36594.1"/>
    <property type="molecule type" value="Genomic_DNA"/>
</dbReference>
<dbReference type="VEuPathDB" id="VectorBase:ASIC003790"/>
<evidence type="ECO:0000256" key="1">
    <source>
        <dbReference type="SAM" id="SignalP"/>
    </source>
</evidence>
<dbReference type="EMBL" id="ATLV01012361">
    <property type="status" value="NOT_ANNOTATED_CDS"/>
    <property type="molecule type" value="Genomic_DNA"/>
</dbReference>
<dbReference type="EnsemblMetazoa" id="ASIC003790-RA">
    <property type="protein sequence ID" value="ASIC003790-PA"/>
    <property type="gene ID" value="ASIC003790"/>
</dbReference>
<feature type="signal peptide" evidence="1">
    <location>
        <begin position="1"/>
        <end position="26"/>
    </location>
</feature>
<evidence type="ECO:0000313" key="3">
    <source>
        <dbReference type="EnsemblMetazoa" id="ASIC003790-PA"/>
    </source>
</evidence>
<evidence type="ECO:0000313" key="2">
    <source>
        <dbReference type="EMBL" id="KFB36594.1"/>
    </source>
</evidence>
<gene>
    <name evidence="2" type="ORF">ZHAS_00003790</name>
</gene>
<dbReference type="AlphaFoldDB" id="A0A084VF50"/>